<keyword evidence="11 13" id="KW-0503">Monooxygenase</keyword>
<dbReference type="InterPro" id="IPR017972">
    <property type="entry name" value="Cyt_P450_CS"/>
</dbReference>
<evidence type="ECO:0000256" key="3">
    <source>
        <dbReference type="ARBA" id="ARBA00004406"/>
    </source>
</evidence>
<comment type="cofactor">
    <cofactor evidence="1">
        <name>heme</name>
        <dbReference type="ChEBI" id="CHEBI:30413"/>
    </cofactor>
</comment>
<name>A0A8X6YSF4_9ARAC</name>
<evidence type="ECO:0000256" key="6">
    <source>
        <dbReference type="ARBA" id="ARBA00022723"/>
    </source>
</evidence>
<sequence length="163" mass="18129">MGLKGSGTMKILKFDPRRFLRNPPPGEKFLPFGTGSRRCIGKTFAVMLIKISLVYMVGSFDIALCPATKTSVCVRSPKFGLGTHAFFSVEDVVLTLTTREDSPIEMRMLNVLERRLTTPQIGDGADRCPIRMACSSWCNVRKTKPLQSGCFCSKRQPNVMEGF</sequence>
<keyword evidence="12" id="KW-0472">Membrane</keyword>
<evidence type="ECO:0000256" key="10">
    <source>
        <dbReference type="ARBA" id="ARBA00023004"/>
    </source>
</evidence>
<evidence type="ECO:0000256" key="5">
    <source>
        <dbReference type="ARBA" id="ARBA00022617"/>
    </source>
</evidence>
<proteinExistence type="inferred from homology"/>
<evidence type="ECO:0000256" key="7">
    <source>
        <dbReference type="ARBA" id="ARBA00022824"/>
    </source>
</evidence>
<evidence type="ECO:0008006" key="16">
    <source>
        <dbReference type="Google" id="ProtNLM"/>
    </source>
</evidence>
<evidence type="ECO:0000256" key="2">
    <source>
        <dbReference type="ARBA" id="ARBA00004174"/>
    </source>
</evidence>
<keyword evidence="10 13" id="KW-0408">Iron</keyword>
<evidence type="ECO:0000256" key="11">
    <source>
        <dbReference type="ARBA" id="ARBA00023033"/>
    </source>
</evidence>
<reference evidence="14" key="1">
    <citation type="submission" date="2020-08" db="EMBL/GenBank/DDBJ databases">
        <title>Multicomponent nature underlies the extraordinary mechanical properties of spider dragline silk.</title>
        <authorList>
            <person name="Kono N."/>
            <person name="Nakamura H."/>
            <person name="Mori M."/>
            <person name="Yoshida Y."/>
            <person name="Ohtoshi R."/>
            <person name="Malay A.D."/>
            <person name="Moran D.A.P."/>
            <person name="Tomita M."/>
            <person name="Numata K."/>
            <person name="Arakawa K."/>
        </authorList>
    </citation>
    <scope>NUCLEOTIDE SEQUENCE</scope>
</reference>
<evidence type="ECO:0000256" key="1">
    <source>
        <dbReference type="ARBA" id="ARBA00001971"/>
    </source>
</evidence>
<evidence type="ECO:0000313" key="14">
    <source>
        <dbReference type="EMBL" id="GFY77127.1"/>
    </source>
</evidence>
<dbReference type="Proteomes" id="UP000886998">
    <property type="component" value="Unassembled WGS sequence"/>
</dbReference>
<keyword evidence="8" id="KW-0492">Microsome</keyword>
<evidence type="ECO:0000256" key="4">
    <source>
        <dbReference type="ARBA" id="ARBA00010617"/>
    </source>
</evidence>
<gene>
    <name evidence="14" type="ORF">TNIN_350381</name>
</gene>
<evidence type="ECO:0000256" key="8">
    <source>
        <dbReference type="ARBA" id="ARBA00022848"/>
    </source>
</evidence>
<organism evidence="14 15">
    <name type="scientific">Trichonephila inaurata madagascariensis</name>
    <dbReference type="NCBI Taxonomy" id="2747483"/>
    <lineage>
        <taxon>Eukaryota</taxon>
        <taxon>Metazoa</taxon>
        <taxon>Ecdysozoa</taxon>
        <taxon>Arthropoda</taxon>
        <taxon>Chelicerata</taxon>
        <taxon>Arachnida</taxon>
        <taxon>Araneae</taxon>
        <taxon>Araneomorphae</taxon>
        <taxon>Entelegynae</taxon>
        <taxon>Araneoidea</taxon>
        <taxon>Nephilidae</taxon>
        <taxon>Trichonephila</taxon>
        <taxon>Trichonephila inaurata</taxon>
    </lineage>
</organism>
<evidence type="ECO:0000313" key="15">
    <source>
        <dbReference type="Proteomes" id="UP000886998"/>
    </source>
</evidence>
<dbReference type="InterPro" id="IPR036396">
    <property type="entry name" value="Cyt_P450_sf"/>
</dbReference>
<dbReference type="SUPFAM" id="SSF48264">
    <property type="entry name" value="Cytochrome P450"/>
    <property type="match status" value="1"/>
</dbReference>
<comment type="subcellular location">
    <subcellularLocation>
        <location evidence="3">Endoplasmic reticulum membrane</location>
        <topology evidence="3">Peripheral membrane protein</topology>
    </subcellularLocation>
    <subcellularLocation>
        <location evidence="2">Microsome membrane</location>
        <topology evidence="2">Peripheral membrane protein</topology>
    </subcellularLocation>
</comment>
<dbReference type="GO" id="GO:0020037">
    <property type="term" value="F:heme binding"/>
    <property type="evidence" value="ECO:0007669"/>
    <property type="project" value="InterPro"/>
</dbReference>
<keyword evidence="6 13" id="KW-0479">Metal-binding</keyword>
<dbReference type="AlphaFoldDB" id="A0A8X6YSF4"/>
<dbReference type="PANTHER" id="PTHR24292:SF54">
    <property type="entry name" value="CYP9F3-RELATED"/>
    <property type="match status" value="1"/>
</dbReference>
<dbReference type="PANTHER" id="PTHR24292">
    <property type="entry name" value="CYTOCHROME P450"/>
    <property type="match status" value="1"/>
</dbReference>
<dbReference type="Pfam" id="PF00067">
    <property type="entry name" value="p450"/>
    <property type="match status" value="1"/>
</dbReference>
<dbReference type="GO" id="GO:0005506">
    <property type="term" value="F:iron ion binding"/>
    <property type="evidence" value="ECO:0007669"/>
    <property type="project" value="InterPro"/>
</dbReference>
<dbReference type="Gene3D" id="1.10.630.10">
    <property type="entry name" value="Cytochrome P450"/>
    <property type="match status" value="1"/>
</dbReference>
<keyword evidence="15" id="KW-1185">Reference proteome</keyword>
<keyword evidence="9 13" id="KW-0560">Oxidoreductase</keyword>
<dbReference type="OrthoDB" id="1372046at2759"/>
<dbReference type="GO" id="GO:0005789">
    <property type="term" value="C:endoplasmic reticulum membrane"/>
    <property type="evidence" value="ECO:0007669"/>
    <property type="project" value="UniProtKB-SubCell"/>
</dbReference>
<dbReference type="InterPro" id="IPR001128">
    <property type="entry name" value="Cyt_P450"/>
</dbReference>
<evidence type="ECO:0000256" key="12">
    <source>
        <dbReference type="ARBA" id="ARBA00023136"/>
    </source>
</evidence>
<keyword evidence="7" id="KW-0256">Endoplasmic reticulum</keyword>
<comment type="caution">
    <text evidence="14">The sequence shown here is derived from an EMBL/GenBank/DDBJ whole genome shotgun (WGS) entry which is preliminary data.</text>
</comment>
<dbReference type="PROSITE" id="PS00086">
    <property type="entry name" value="CYTOCHROME_P450"/>
    <property type="match status" value="1"/>
</dbReference>
<keyword evidence="5 13" id="KW-0349">Heme</keyword>
<dbReference type="GO" id="GO:0004497">
    <property type="term" value="F:monooxygenase activity"/>
    <property type="evidence" value="ECO:0007669"/>
    <property type="project" value="UniProtKB-KW"/>
</dbReference>
<dbReference type="EMBL" id="BMAV01022323">
    <property type="protein sequence ID" value="GFY77127.1"/>
    <property type="molecule type" value="Genomic_DNA"/>
</dbReference>
<dbReference type="GO" id="GO:0016705">
    <property type="term" value="F:oxidoreductase activity, acting on paired donors, with incorporation or reduction of molecular oxygen"/>
    <property type="evidence" value="ECO:0007669"/>
    <property type="project" value="InterPro"/>
</dbReference>
<dbReference type="InterPro" id="IPR050476">
    <property type="entry name" value="Insect_CytP450_Detox"/>
</dbReference>
<protein>
    <recommendedName>
        <fullName evidence="16">Cytochrome P450</fullName>
    </recommendedName>
</protein>
<evidence type="ECO:0000256" key="9">
    <source>
        <dbReference type="ARBA" id="ARBA00023002"/>
    </source>
</evidence>
<evidence type="ECO:0000256" key="13">
    <source>
        <dbReference type="RuleBase" id="RU000461"/>
    </source>
</evidence>
<accession>A0A8X6YSF4</accession>
<comment type="similarity">
    <text evidence="4 13">Belongs to the cytochrome P450 family.</text>
</comment>